<dbReference type="Proteomes" id="UP001459277">
    <property type="component" value="Unassembled WGS sequence"/>
</dbReference>
<sequence length="104" mass="11285">MSEASASSYTIGGMYVTWISMCCGHLCSSIISVDDFMAVDIGSLRGAETTLIVIAKFTRLEAEVAMAKNNEMEACAMIADLLHSERVAKRSDENVRDSLRMANA</sequence>
<comment type="caution">
    <text evidence="1">The sequence shown here is derived from an EMBL/GenBank/DDBJ whole genome shotgun (WGS) entry which is preliminary data.</text>
</comment>
<protein>
    <submittedName>
        <fullName evidence="1">Uncharacterized protein</fullName>
    </submittedName>
</protein>
<organism evidence="1 2">
    <name type="scientific">Lithocarpus litseifolius</name>
    <dbReference type="NCBI Taxonomy" id="425828"/>
    <lineage>
        <taxon>Eukaryota</taxon>
        <taxon>Viridiplantae</taxon>
        <taxon>Streptophyta</taxon>
        <taxon>Embryophyta</taxon>
        <taxon>Tracheophyta</taxon>
        <taxon>Spermatophyta</taxon>
        <taxon>Magnoliopsida</taxon>
        <taxon>eudicotyledons</taxon>
        <taxon>Gunneridae</taxon>
        <taxon>Pentapetalae</taxon>
        <taxon>rosids</taxon>
        <taxon>fabids</taxon>
        <taxon>Fagales</taxon>
        <taxon>Fagaceae</taxon>
        <taxon>Lithocarpus</taxon>
    </lineage>
</organism>
<evidence type="ECO:0000313" key="1">
    <source>
        <dbReference type="EMBL" id="KAK9991339.1"/>
    </source>
</evidence>
<dbReference type="AlphaFoldDB" id="A0AAW2C2X7"/>
<keyword evidence="2" id="KW-1185">Reference proteome</keyword>
<reference evidence="1 2" key="1">
    <citation type="submission" date="2024-01" db="EMBL/GenBank/DDBJ databases">
        <title>A telomere-to-telomere, gap-free genome of sweet tea (Lithocarpus litseifolius).</title>
        <authorList>
            <person name="Zhou J."/>
        </authorList>
    </citation>
    <scope>NUCLEOTIDE SEQUENCE [LARGE SCALE GENOMIC DNA]</scope>
    <source>
        <strain evidence="1">Zhou-2022a</strain>
        <tissue evidence="1">Leaf</tissue>
    </source>
</reference>
<evidence type="ECO:0000313" key="2">
    <source>
        <dbReference type="Proteomes" id="UP001459277"/>
    </source>
</evidence>
<accession>A0AAW2C2X7</accession>
<name>A0AAW2C2X7_9ROSI</name>
<dbReference type="EMBL" id="JAZDWU010000009">
    <property type="protein sequence ID" value="KAK9991339.1"/>
    <property type="molecule type" value="Genomic_DNA"/>
</dbReference>
<gene>
    <name evidence="1" type="ORF">SO802_026324</name>
</gene>
<proteinExistence type="predicted"/>